<name>A0A5M6I8Z3_9PROT</name>
<dbReference type="EMBL" id="VWPJ01000015">
    <property type="protein sequence ID" value="KAA5604730.1"/>
    <property type="molecule type" value="Genomic_DNA"/>
</dbReference>
<proteinExistence type="predicted"/>
<feature type="domain" description="Thiamine phosphate synthase/TenI" evidence="1">
    <location>
        <begin position="55"/>
        <end position="207"/>
    </location>
</feature>
<evidence type="ECO:0000313" key="2">
    <source>
        <dbReference type="EMBL" id="KAA5604730.1"/>
    </source>
</evidence>
<comment type="caution">
    <text evidence="2">The sequence shown here is derived from an EMBL/GenBank/DDBJ whole genome shotgun (WGS) entry which is preliminary data.</text>
</comment>
<dbReference type="OrthoDB" id="8446047at2"/>
<dbReference type="Pfam" id="PF02581">
    <property type="entry name" value="TMP-TENI"/>
    <property type="match status" value="1"/>
</dbReference>
<dbReference type="InterPro" id="IPR013785">
    <property type="entry name" value="Aldolase_TIM"/>
</dbReference>
<dbReference type="SUPFAM" id="SSF51391">
    <property type="entry name" value="Thiamin phosphate synthase"/>
    <property type="match status" value="1"/>
</dbReference>
<dbReference type="AlphaFoldDB" id="A0A5M6I8Z3"/>
<dbReference type="GO" id="GO:0009228">
    <property type="term" value="P:thiamine biosynthetic process"/>
    <property type="evidence" value="ECO:0007669"/>
    <property type="project" value="UniProtKB-KW"/>
</dbReference>
<dbReference type="InterPro" id="IPR036206">
    <property type="entry name" value="ThiamineP_synth_sf"/>
</dbReference>
<sequence>MASADTLARAAARLKPARAPEGGALPRAWLVSDPVRLPDPGPMLARMPRGAALLWRPYGLDRAGAERQGRVLRRLTRRLGVRLLVAGDARRAVVLGADGLHLPEGLARHGILAPLLLWHRAGRPRWLCVAAHGPRALARARALGADVAVLSPVFPTASHPGAPVLGPVRFARLAARAGLPLVALGGITAVTARRLPPGCVVGLAAVSGWAAPGHRV</sequence>
<dbReference type="InterPro" id="IPR022998">
    <property type="entry name" value="ThiamineP_synth_TenI"/>
</dbReference>
<organism evidence="2 3">
    <name type="scientific">Roseospira marina</name>
    <dbReference type="NCBI Taxonomy" id="140057"/>
    <lineage>
        <taxon>Bacteria</taxon>
        <taxon>Pseudomonadati</taxon>
        <taxon>Pseudomonadota</taxon>
        <taxon>Alphaproteobacteria</taxon>
        <taxon>Rhodospirillales</taxon>
        <taxon>Rhodospirillaceae</taxon>
        <taxon>Roseospira</taxon>
    </lineage>
</organism>
<evidence type="ECO:0000259" key="1">
    <source>
        <dbReference type="Pfam" id="PF02581"/>
    </source>
</evidence>
<dbReference type="Gene3D" id="3.20.20.70">
    <property type="entry name" value="Aldolase class I"/>
    <property type="match status" value="1"/>
</dbReference>
<accession>A0A5M6I8Z3</accession>
<gene>
    <name evidence="2" type="ORF">F1188_15005</name>
</gene>
<keyword evidence="3" id="KW-1185">Reference proteome</keyword>
<dbReference type="CDD" id="cd00564">
    <property type="entry name" value="TMP_TenI"/>
    <property type="match status" value="1"/>
</dbReference>
<protein>
    <submittedName>
        <fullName evidence="2">Thiamine phosphate synthase</fullName>
    </submittedName>
</protein>
<reference evidence="2 3" key="1">
    <citation type="submission" date="2019-09" db="EMBL/GenBank/DDBJ databases">
        <title>Genome sequence of Roseospira marina, one of the more divergent members of the non-sulfur purple photosynthetic bacterial family, the Rhodospirillaceae.</title>
        <authorList>
            <person name="Meyer T."/>
            <person name="Kyndt J."/>
        </authorList>
    </citation>
    <scope>NUCLEOTIDE SEQUENCE [LARGE SCALE GENOMIC DNA]</scope>
    <source>
        <strain evidence="2 3">DSM 15113</strain>
    </source>
</reference>
<evidence type="ECO:0000313" key="3">
    <source>
        <dbReference type="Proteomes" id="UP000324065"/>
    </source>
</evidence>
<dbReference type="Proteomes" id="UP000324065">
    <property type="component" value="Unassembled WGS sequence"/>
</dbReference>